<proteinExistence type="predicted"/>
<accession>A0ABQ0CX96</accession>
<keyword evidence="4" id="KW-1185">Reference proteome</keyword>
<sequence length="491" mass="53701">MFPPPASGLSPQASNRNRNRRRNSRTSATSSLLPNPAELSLEDDWTRVKCPKEKKRIQNRVAQRTYRHRMKARLGELQARLDNHERQRIENAAHSTGHAPDSAAASTGAGTLNQNVAMTNEQRRSTMPIPPTGSGVQEHVMEDSEPAFYAHNAQYLRSPPNSHHSPQAPDGLLSPPGRPDFEQQSDEACQDFFVLDCLPFQSQLVHRLSTMEQDAAPYPGQPQYNSSPGSSLPQGMDAMNQDHVGCMSAFTPAAHMHDLDLSFDGSRNDWTTEAFGLKTRSSPSPMIQMSFPQMPDLPDLPDARLVPALELEPMPDSCCILPPPPRASPSPPEARGSRTEETVESVMRRARDDAGFDTFEDVATAHCETSFGNASAPSTEQHPSRGRRREILRTVTATLGSEASRKQSQLASRLLSTDAASSSVAESLESMKKIVQQELPNSWALNEALASERGTGSSADGSNVVLAAILLQQFSGRVPKKQLLRVVEACI</sequence>
<feature type="region of interest" description="Disordered" evidence="1">
    <location>
        <begin position="156"/>
        <end position="183"/>
    </location>
</feature>
<feature type="region of interest" description="Disordered" evidence="1">
    <location>
        <begin position="324"/>
        <end position="344"/>
    </location>
</feature>
<evidence type="ECO:0000256" key="1">
    <source>
        <dbReference type="SAM" id="MobiDB-lite"/>
    </source>
</evidence>
<feature type="compositionally biased region" description="Basic and acidic residues" evidence="1">
    <location>
        <begin position="335"/>
        <end position="344"/>
    </location>
</feature>
<reference evidence="4" key="1">
    <citation type="submission" date="2024-06" db="EMBL/GenBank/DDBJ databases">
        <title>Draft Genome Sequences of Epichloe bromicola Strains Isolated from Elymus ciliaris.</title>
        <authorList>
            <consortium name="Epichloe bromicola genome sequencing consortium"/>
            <person name="Miura A."/>
            <person name="Imano S."/>
            <person name="Ashida A."/>
            <person name="Sato I."/>
            <person name="Chiba S."/>
            <person name="Tanaka A."/>
            <person name="Camagna M."/>
            <person name="Takemoto D."/>
        </authorList>
    </citation>
    <scope>NUCLEOTIDE SEQUENCE [LARGE SCALE GENOMIC DNA]</scope>
    <source>
        <strain evidence="4">DP</strain>
    </source>
</reference>
<organism evidence="3 4">
    <name type="scientific">Epichloe bromicola</name>
    <dbReference type="NCBI Taxonomy" id="79588"/>
    <lineage>
        <taxon>Eukaryota</taxon>
        <taxon>Fungi</taxon>
        <taxon>Dikarya</taxon>
        <taxon>Ascomycota</taxon>
        <taxon>Pezizomycotina</taxon>
        <taxon>Sordariomycetes</taxon>
        <taxon>Hypocreomycetidae</taxon>
        <taxon>Hypocreales</taxon>
        <taxon>Clavicipitaceae</taxon>
        <taxon>Epichloe</taxon>
    </lineage>
</organism>
<dbReference type="InterPro" id="IPR052635">
    <property type="entry name" value="Sec_Metab_Biosynth_Reg"/>
</dbReference>
<evidence type="ECO:0000313" key="3">
    <source>
        <dbReference type="EMBL" id="GAB0138071.1"/>
    </source>
</evidence>
<evidence type="ECO:0000313" key="4">
    <source>
        <dbReference type="Proteomes" id="UP001562357"/>
    </source>
</evidence>
<name>A0ABQ0CX96_9HYPO</name>
<feature type="domain" description="BZIP" evidence="2">
    <location>
        <begin position="54"/>
        <end position="69"/>
    </location>
</feature>
<dbReference type="Proteomes" id="UP001562357">
    <property type="component" value="Unassembled WGS sequence"/>
</dbReference>
<feature type="region of interest" description="Disordered" evidence="1">
    <location>
        <begin position="1"/>
        <end position="45"/>
    </location>
</feature>
<dbReference type="EMBL" id="BAAFGZ010000354">
    <property type="protein sequence ID" value="GAB0138071.1"/>
    <property type="molecule type" value="Genomic_DNA"/>
</dbReference>
<dbReference type="PROSITE" id="PS00036">
    <property type="entry name" value="BZIP_BASIC"/>
    <property type="match status" value="1"/>
</dbReference>
<dbReference type="PANTHER" id="PTHR39607:SF1">
    <property type="entry name" value="B-ZIP TRANSCRIPTION FACTOR (EUROFUNG)"/>
    <property type="match status" value="1"/>
</dbReference>
<dbReference type="InterPro" id="IPR004827">
    <property type="entry name" value="bZIP"/>
</dbReference>
<evidence type="ECO:0000259" key="2">
    <source>
        <dbReference type="PROSITE" id="PS00036"/>
    </source>
</evidence>
<gene>
    <name evidence="3" type="primary">g6317</name>
    <name evidence="3" type="ORF">EsDP_00006317</name>
</gene>
<dbReference type="SUPFAM" id="SSF57959">
    <property type="entry name" value="Leucine zipper domain"/>
    <property type="match status" value="1"/>
</dbReference>
<dbReference type="InterPro" id="IPR046347">
    <property type="entry name" value="bZIP_sf"/>
</dbReference>
<dbReference type="CDD" id="cd14688">
    <property type="entry name" value="bZIP_YAP"/>
    <property type="match status" value="1"/>
</dbReference>
<protein>
    <recommendedName>
        <fullName evidence="2">BZIP domain-containing protein</fullName>
    </recommendedName>
</protein>
<dbReference type="PANTHER" id="PTHR39607">
    <property type="entry name" value="XANTHOCILLIN BIOSYNTHESIS CLUSTER TRANSCRIPTION FACTOR XANC-RELATED"/>
    <property type="match status" value="1"/>
</dbReference>
<comment type="caution">
    <text evidence="3">The sequence shown here is derived from an EMBL/GenBank/DDBJ whole genome shotgun (WGS) entry which is preliminary data.</text>
</comment>
<dbReference type="Gene3D" id="1.20.5.170">
    <property type="match status" value="1"/>
</dbReference>